<evidence type="ECO:0000259" key="1">
    <source>
        <dbReference type="Pfam" id="PF25597"/>
    </source>
</evidence>
<dbReference type="Proteomes" id="UP000807025">
    <property type="component" value="Unassembled WGS sequence"/>
</dbReference>
<accession>A0A9P5ZRW9</accession>
<dbReference type="EMBL" id="MU154599">
    <property type="protein sequence ID" value="KAF9492566.1"/>
    <property type="molecule type" value="Genomic_DNA"/>
</dbReference>
<dbReference type="OrthoDB" id="3055135at2759"/>
<feature type="domain" description="Retroviral polymerase SH3-like" evidence="1">
    <location>
        <begin position="35"/>
        <end position="88"/>
    </location>
</feature>
<dbReference type="InterPro" id="IPR057670">
    <property type="entry name" value="SH3_retrovirus"/>
</dbReference>
<protein>
    <recommendedName>
        <fullName evidence="1">Retroviral polymerase SH3-like domain-containing protein</fullName>
    </recommendedName>
</protein>
<gene>
    <name evidence="2" type="ORF">BDN71DRAFT_1396611</name>
</gene>
<dbReference type="AlphaFoldDB" id="A0A9P5ZRW9"/>
<keyword evidence="3" id="KW-1185">Reference proteome</keyword>
<proteinExistence type="predicted"/>
<reference evidence="2" key="1">
    <citation type="submission" date="2020-11" db="EMBL/GenBank/DDBJ databases">
        <authorList>
            <consortium name="DOE Joint Genome Institute"/>
            <person name="Ahrendt S."/>
            <person name="Riley R."/>
            <person name="Andreopoulos W."/>
            <person name="Labutti K."/>
            <person name="Pangilinan J."/>
            <person name="Ruiz-Duenas F.J."/>
            <person name="Barrasa J.M."/>
            <person name="Sanchez-Garcia M."/>
            <person name="Camarero S."/>
            <person name="Miyauchi S."/>
            <person name="Serrano A."/>
            <person name="Linde D."/>
            <person name="Babiker R."/>
            <person name="Drula E."/>
            <person name="Ayuso-Fernandez I."/>
            <person name="Pacheco R."/>
            <person name="Padilla G."/>
            <person name="Ferreira P."/>
            <person name="Barriuso J."/>
            <person name="Kellner H."/>
            <person name="Castanera R."/>
            <person name="Alfaro M."/>
            <person name="Ramirez L."/>
            <person name="Pisabarro A.G."/>
            <person name="Kuo A."/>
            <person name="Tritt A."/>
            <person name="Lipzen A."/>
            <person name="He G."/>
            <person name="Yan M."/>
            <person name="Ng V."/>
            <person name="Cullen D."/>
            <person name="Martin F."/>
            <person name="Rosso M.-N."/>
            <person name="Henrissat B."/>
            <person name="Hibbett D."/>
            <person name="Martinez A.T."/>
            <person name="Grigoriev I.V."/>
        </authorList>
    </citation>
    <scope>NUCLEOTIDE SEQUENCE</scope>
    <source>
        <strain evidence="2">ATCC 90797</strain>
    </source>
</reference>
<evidence type="ECO:0000313" key="2">
    <source>
        <dbReference type="EMBL" id="KAF9492566.1"/>
    </source>
</evidence>
<sequence>MAARLPVMLWGEALQYSVWIRNRTPTRKAMEWGRKVFVRILDAGKLQPRAEEARFVGFDWESKGVRIFWPKKRSVSIERDVYINKDEALVPGNDQNEEEMAIFDEIRENRHVQTIPEAPN</sequence>
<feature type="non-terminal residue" evidence="2">
    <location>
        <position position="120"/>
    </location>
</feature>
<organism evidence="2 3">
    <name type="scientific">Pleurotus eryngii</name>
    <name type="common">Boletus of the steppes</name>
    <dbReference type="NCBI Taxonomy" id="5323"/>
    <lineage>
        <taxon>Eukaryota</taxon>
        <taxon>Fungi</taxon>
        <taxon>Dikarya</taxon>
        <taxon>Basidiomycota</taxon>
        <taxon>Agaricomycotina</taxon>
        <taxon>Agaricomycetes</taxon>
        <taxon>Agaricomycetidae</taxon>
        <taxon>Agaricales</taxon>
        <taxon>Pleurotineae</taxon>
        <taxon>Pleurotaceae</taxon>
        <taxon>Pleurotus</taxon>
    </lineage>
</organism>
<dbReference type="Pfam" id="PF25597">
    <property type="entry name" value="SH3_retrovirus"/>
    <property type="match status" value="1"/>
</dbReference>
<comment type="caution">
    <text evidence="2">The sequence shown here is derived from an EMBL/GenBank/DDBJ whole genome shotgun (WGS) entry which is preliminary data.</text>
</comment>
<name>A0A9P5ZRW9_PLEER</name>
<evidence type="ECO:0000313" key="3">
    <source>
        <dbReference type="Proteomes" id="UP000807025"/>
    </source>
</evidence>